<dbReference type="Gene3D" id="3.50.50.100">
    <property type="match status" value="1"/>
</dbReference>
<evidence type="ECO:0000313" key="10">
    <source>
        <dbReference type="EMBL" id="ANC50562.1"/>
    </source>
</evidence>
<evidence type="ECO:0000256" key="8">
    <source>
        <dbReference type="SAM" id="MobiDB-lite"/>
    </source>
</evidence>
<dbReference type="AlphaFoldDB" id="A0A161IA79"/>
<dbReference type="GO" id="GO:0050136">
    <property type="term" value="F:NADH dehydrogenase (quinone) (non-electrogenic) activity"/>
    <property type="evidence" value="ECO:0007669"/>
    <property type="project" value="UniProtKB-EC"/>
</dbReference>
<evidence type="ECO:0000256" key="4">
    <source>
        <dbReference type="ARBA" id="ARBA00022827"/>
    </source>
</evidence>
<keyword evidence="10" id="KW-0614">Plasmid</keyword>
<accession>A0A161IA79</accession>
<dbReference type="EC" id="1.6.5.9" evidence="2"/>
<dbReference type="InterPro" id="IPR023753">
    <property type="entry name" value="FAD/NAD-binding_dom"/>
</dbReference>
<evidence type="ECO:0000313" key="11">
    <source>
        <dbReference type="Proteomes" id="UP000059113"/>
    </source>
</evidence>
<dbReference type="PRINTS" id="PR00411">
    <property type="entry name" value="PNDRDTASEI"/>
</dbReference>
<reference evidence="10 11" key="1">
    <citation type="submission" date="2016-04" db="EMBL/GenBank/DDBJ databases">
        <title>The complete genome sequence of Erythrobacter atlanticus s21-N3.</title>
        <authorList>
            <person name="Wang W."/>
            <person name="Wang L."/>
            <person name="Zhuang L."/>
            <person name="Shao Z."/>
        </authorList>
    </citation>
    <scope>NUCLEOTIDE SEQUENCE [LARGE SCALE GENOMIC DNA]</scope>
    <source>
        <strain evidence="11">s21-N3</strain>
        <plasmid evidence="11">Plasmid</plasmid>
    </source>
</reference>
<evidence type="ECO:0000256" key="6">
    <source>
        <dbReference type="ARBA" id="ARBA00023027"/>
    </source>
</evidence>
<dbReference type="KEGG" id="ery:CP97_14874"/>
<keyword evidence="3" id="KW-0285">Flavoprotein</keyword>
<keyword evidence="11" id="KW-1185">Reference proteome</keyword>
<keyword evidence="5" id="KW-0560">Oxidoreductase</keyword>
<evidence type="ECO:0000256" key="3">
    <source>
        <dbReference type="ARBA" id="ARBA00022630"/>
    </source>
</evidence>
<dbReference type="PANTHER" id="PTHR43706:SF47">
    <property type="entry name" value="EXTERNAL NADH-UBIQUINONE OXIDOREDUCTASE 1, MITOCHONDRIAL-RELATED"/>
    <property type="match status" value="1"/>
</dbReference>
<geneLocation type="plasmid" evidence="11"/>
<evidence type="ECO:0000256" key="1">
    <source>
        <dbReference type="ARBA" id="ARBA00005272"/>
    </source>
</evidence>
<dbReference type="SUPFAM" id="SSF51905">
    <property type="entry name" value="FAD/NAD(P)-binding domain"/>
    <property type="match status" value="2"/>
</dbReference>
<evidence type="ECO:0000256" key="5">
    <source>
        <dbReference type="ARBA" id="ARBA00023002"/>
    </source>
</evidence>
<feature type="domain" description="FAD/NAD(P)-binding" evidence="9">
    <location>
        <begin position="37"/>
        <end position="354"/>
    </location>
</feature>
<dbReference type="InterPro" id="IPR045024">
    <property type="entry name" value="NDH-2"/>
</dbReference>
<dbReference type="PRINTS" id="PR00368">
    <property type="entry name" value="FADPNR"/>
</dbReference>
<evidence type="ECO:0000256" key="2">
    <source>
        <dbReference type="ARBA" id="ARBA00012637"/>
    </source>
</evidence>
<evidence type="ECO:0000259" key="9">
    <source>
        <dbReference type="Pfam" id="PF07992"/>
    </source>
</evidence>
<keyword evidence="6" id="KW-0520">NAD</keyword>
<comment type="similarity">
    <text evidence="1">Belongs to the NADH dehydrogenase family.</text>
</comment>
<feature type="region of interest" description="Disordered" evidence="8">
    <location>
        <begin position="447"/>
        <end position="467"/>
    </location>
</feature>
<dbReference type="EMBL" id="CP015441">
    <property type="protein sequence ID" value="ANC50562.1"/>
    <property type="molecule type" value="Genomic_DNA"/>
</dbReference>
<dbReference type="OrthoDB" id="9781621at2"/>
<dbReference type="Proteomes" id="UP000059113">
    <property type="component" value="Plasmid"/>
</dbReference>
<dbReference type="PANTHER" id="PTHR43706">
    <property type="entry name" value="NADH DEHYDROGENASE"/>
    <property type="match status" value="1"/>
</dbReference>
<sequence>MKRISLHIIARRNRKTQLQGQTLSLNLSHPESTNRPRVVIVGAGFGGMAAARALRGNAAEVTLIDQTNHHLFQPLLYQVATAALSPSDIATATRVLMRGGSNLSVLMAEVTGVDIRARSVLLRDGHRLPYDYLVLATGSASSFFGQDNWREHTLVLKTIEDALAIRARLLEAFERAEQSTDDAEIRRLLTFAIVGGGPTGVELAGTISELARATLARDFSRIDPRDTRVVLCEAGGRLLSGFDPALSTYATEALTSMGVEVRIGTAVEAIDPTGVVLGSERIDTGAVLWCAGTEARPAAEWLGIDGVRNGAVTVRSDCSVPGHPNIFAIGDVASFEAGGDERLPALAPVAKQQGTYVGKLLAARIAGRREPGAFRYRDYGTMAVIGRSRAAAQFGRLRLTGFLAWLVWSLIHLMLLVDFRSRLVVYVNWAWAWFTYGRGARLLTGSTTSDARQPPLSDPESGRPDDK</sequence>
<name>A0A161IA79_9SPHN</name>
<dbReference type="Pfam" id="PF07992">
    <property type="entry name" value="Pyr_redox_2"/>
    <property type="match status" value="1"/>
</dbReference>
<organism evidence="10 11">
    <name type="scientific">Aurantiacibacter atlanticus</name>
    <dbReference type="NCBI Taxonomy" id="1648404"/>
    <lineage>
        <taxon>Bacteria</taxon>
        <taxon>Pseudomonadati</taxon>
        <taxon>Pseudomonadota</taxon>
        <taxon>Alphaproteobacteria</taxon>
        <taxon>Sphingomonadales</taxon>
        <taxon>Erythrobacteraceae</taxon>
        <taxon>Aurantiacibacter</taxon>
    </lineage>
</organism>
<proteinExistence type="inferred from homology"/>
<gene>
    <name evidence="10" type="ORF">CP97_14874</name>
</gene>
<dbReference type="InterPro" id="IPR036188">
    <property type="entry name" value="FAD/NAD-bd_sf"/>
</dbReference>
<evidence type="ECO:0000256" key="7">
    <source>
        <dbReference type="ARBA" id="ARBA00047599"/>
    </source>
</evidence>
<protein>
    <recommendedName>
        <fullName evidence="2">NADH:ubiquinone reductase (non-electrogenic)</fullName>
        <ecNumber evidence="2">1.6.5.9</ecNumber>
    </recommendedName>
</protein>
<keyword evidence="4" id="KW-0274">FAD</keyword>
<comment type="catalytic activity">
    <reaction evidence="7">
        <text>a quinone + NADH + H(+) = a quinol + NAD(+)</text>
        <dbReference type="Rhea" id="RHEA:46160"/>
        <dbReference type="ChEBI" id="CHEBI:15378"/>
        <dbReference type="ChEBI" id="CHEBI:24646"/>
        <dbReference type="ChEBI" id="CHEBI:57540"/>
        <dbReference type="ChEBI" id="CHEBI:57945"/>
        <dbReference type="ChEBI" id="CHEBI:132124"/>
        <dbReference type="EC" id="1.6.5.9"/>
    </reaction>
</comment>